<keyword evidence="2 6" id="KW-0732">Signal</keyword>
<dbReference type="GO" id="GO:0006491">
    <property type="term" value="P:N-glycan processing"/>
    <property type="evidence" value="ECO:0007669"/>
    <property type="project" value="TreeGrafter"/>
</dbReference>
<dbReference type="InterPro" id="IPR036607">
    <property type="entry name" value="PRKCSH"/>
</dbReference>
<evidence type="ECO:0000313" key="8">
    <source>
        <dbReference type="EMBL" id="KAG7191662.1"/>
    </source>
</evidence>
<feature type="region of interest" description="Disordered" evidence="5">
    <location>
        <begin position="173"/>
        <end position="201"/>
    </location>
</feature>
<evidence type="ECO:0000256" key="4">
    <source>
        <dbReference type="ARBA" id="ARBA00023157"/>
    </source>
</evidence>
<feature type="compositionally biased region" description="Acidic residues" evidence="5">
    <location>
        <begin position="256"/>
        <end position="266"/>
    </location>
</feature>
<feature type="signal peptide" evidence="6">
    <location>
        <begin position="1"/>
        <end position="16"/>
    </location>
</feature>
<dbReference type="InterPro" id="IPR028146">
    <property type="entry name" value="PRKCSH_N"/>
</dbReference>
<dbReference type="OrthoDB" id="28322at2759"/>
<keyword evidence="9" id="KW-1185">Reference proteome</keyword>
<reference evidence="8" key="1">
    <citation type="submission" date="2021-03" db="EMBL/GenBank/DDBJ databases">
        <authorList>
            <person name="Palmer J.M."/>
        </authorList>
    </citation>
    <scope>NUCLEOTIDE SEQUENCE</scope>
    <source>
        <strain evidence="8">ARV_011</strain>
    </source>
</reference>
<evidence type="ECO:0000313" key="9">
    <source>
        <dbReference type="Proteomes" id="UP000790833"/>
    </source>
</evidence>
<protein>
    <recommendedName>
        <fullName evidence="1">Glucosidase 2 subunit beta</fullName>
    </recommendedName>
</protein>
<feature type="domain" description="MRH" evidence="7">
    <location>
        <begin position="303"/>
        <end position="419"/>
    </location>
</feature>
<feature type="compositionally biased region" description="Basic and acidic residues" evidence="5">
    <location>
        <begin position="186"/>
        <end position="201"/>
    </location>
</feature>
<feature type="chain" id="PRO_5040185146" description="Glucosidase 2 subunit beta" evidence="6">
    <location>
        <begin position="17"/>
        <end position="436"/>
    </location>
</feature>
<dbReference type="Gene3D" id="2.70.130.10">
    <property type="entry name" value="Mannose-6-phosphate receptor binding domain"/>
    <property type="match status" value="1"/>
</dbReference>
<name>A0A9P7V5B6_9ASCO</name>
<gene>
    <name evidence="8" type="ORF">KQ657_002931</name>
</gene>
<feature type="region of interest" description="Disordered" evidence="5">
    <location>
        <begin position="254"/>
        <end position="291"/>
    </location>
</feature>
<keyword evidence="3" id="KW-0256">Endoplasmic reticulum</keyword>
<dbReference type="PANTHER" id="PTHR12630">
    <property type="entry name" value="N-LINKED OLIGOSACCHARIDE PROCESSING"/>
    <property type="match status" value="1"/>
</dbReference>
<evidence type="ECO:0000256" key="2">
    <source>
        <dbReference type="ARBA" id="ARBA00022729"/>
    </source>
</evidence>
<dbReference type="InterPro" id="IPR009011">
    <property type="entry name" value="Man6P_isomerase_rcpt-bd_dom_sf"/>
</dbReference>
<evidence type="ECO:0000256" key="3">
    <source>
        <dbReference type="ARBA" id="ARBA00022824"/>
    </source>
</evidence>
<proteinExistence type="predicted"/>
<comment type="caution">
    <text evidence="8">The sequence shown here is derived from an EMBL/GenBank/DDBJ whole genome shotgun (WGS) entry which is preliminary data.</text>
</comment>
<evidence type="ECO:0000256" key="5">
    <source>
        <dbReference type="SAM" id="MobiDB-lite"/>
    </source>
</evidence>
<dbReference type="Pfam" id="PF13015">
    <property type="entry name" value="PRKCSH_1"/>
    <property type="match status" value="1"/>
</dbReference>
<keyword evidence="4" id="KW-1015">Disulfide bond</keyword>
<accession>A0A9P7V5B6</accession>
<dbReference type="RefSeq" id="XP_043047214.1">
    <property type="nucleotide sequence ID" value="XM_043193678.1"/>
</dbReference>
<dbReference type="Pfam" id="PF12999">
    <property type="entry name" value="PRKCSH-like"/>
    <property type="match status" value="1"/>
</dbReference>
<dbReference type="InterPro" id="IPR039794">
    <property type="entry name" value="Gtb1-like"/>
</dbReference>
<evidence type="ECO:0000259" key="7">
    <source>
        <dbReference type="PROSITE" id="PS51914"/>
    </source>
</evidence>
<evidence type="ECO:0000256" key="1">
    <source>
        <dbReference type="ARBA" id="ARBA00022387"/>
    </source>
</evidence>
<dbReference type="PANTHER" id="PTHR12630:SF1">
    <property type="entry name" value="GLUCOSIDASE 2 SUBUNIT BETA"/>
    <property type="match status" value="1"/>
</dbReference>
<dbReference type="Proteomes" id="UP000790833">
    <property type="component" value="Unassembled WGS sequence"/>
</dbReference>
<dbReference type="SUPFAM" id="SSF50911">
    <property type="entry name" value="Mannose 6-phosphate receptor domain"/>
    <property type="match status" value="1"/>
</dbReference>
<feature type="compositionally biased region" description="Low complexity" evidence="5">
    <location>
        <begin position="267"/>
        <end position="287"/>
    </location>
</feature>
<dbReference type="GO" id="GO:0017177">
    <property type="term" value="C:glucosidase II complex"/>
    <property type="evidence" value="ECO:0007669"/>
    <property type="project" value="TreeGrafter"/>
</dbReference>
<sequence>MKYTLVVLAAITGVCANVIGAPPADQHLYVPLEDGKWRCLGNPDVVIDYGQINDDQCDCPDGSDEPGTNACSRSGNGGTSADLFYCHNEGHFPGFIERFKLNDGVCDYDKCCDGSDEYKSGACPNKCKEIHQQFVSFSKRLRRDSAVALVQRDRLIKEARAIREKLEHKIDKLKHHQKVNGDGDNGEAKDTNDDNGDGVRDDVMNKIVRSVDAVEAKIALLESIMTKMMDNYNPNFNDGAVKEAIKDFQNYMSEQYNDDDDDDDESSSQLSKLLQSLKLSPSSSSSKVNEANEVNKQIKQYQTDIDIFTQELNRYYGKDDIYRALNDIKISTDYGDYKYKIALLDSIHQDKVLVGKFANFDEHDESILYYTNGSKCWNGPHRSARIILVCGKTHEIISISEPEKCEYTIEMTSPIACHELTEEDIINRFKVDFSQL</sequence>
<evidence type="ECO:0000256" key="6">
    <source>
        <dbReference type="SAM" id="SignalP"/>
    </source>
</evidence>
<dbReference type="PROSITE" id="PS51914">
    <property type="entry name" value="MRH"/>
    <property type="match status" value="1"/>
</dbReference>
<dbReference type="GeneID" id="66116305"/>
<organism evidence="8 9">
    <name type="scientific">Scheffersomyces spartinae</name>
    <dbReference type="NCBI Taxonomy" id="45513"/>
    <lineage>
        <taxon>Eukaryota</taxon>
        <taxon>Fungi</taxon>
        <taxon>Dikarya</taxon>
        <taxon>Ascomycota</taxon>
        <taxon>Saccharomycotina</taxon>
        <taxon>Pichiomycetes</taxon>
        <taxon>Debaryomycetaceae</taxon>
        <taxon>Scheffersomyces</taxon>
    </lineage>
</organism>
<dbReference type="InterPro" id="IPR044865">
    <property type="entry name" value="MRH_dom"/>
</dbReference>
<dbReference type="EMBL" id="JAHMUF010000025">
    <property type="protein sequence ID" value="KAG7191662.1"/>
    <property type="molecule type" value="Genomic_DNA"/>
</dbReference>
<dbReference type="AlphaFoldDB" id="A0A9P7V5B6"/>